<dbReference type="PANTHER" id="PTHR22744">
    <property type="entry name" value="HELIX LOOP HELIX PROTEIN 21-RELATED"/>
    <property type="match status" value="1"/>
</dbReference>
<dbReference type="CDD" id="cd18186">
    <property type="entry name" value="BTB_POZ_ZBTB_KLHL-like"/>
    <property type="match status" value="1"/>
</dbReference>
<proteinExistence type="predicted"/>
<dbReference type="SUPFAM" id="SSF54695">
    <property type="entry name" value="POZ domain"/>
    <property type="match status" value="1"/>
</dbReference>
<dbReference type="Gene3D" id="3.30.710.10">
    <property type="entry name" value="Potassium Channel Kv1.1, Chain A"/>
    <property type="match status" value="1"/>
</dbReference>
<evidence type="ECO:0000313" key="3">
    <source>
        <dbReference type="WBParaSite" id="ACRNAN_scaffold187.g31995.t1"/>
    </source>
</evidence>
<accession>A0A914D425</accession>
<dbReference type="WBParaSite" id="ACRNAN_scaffold187.g31995.t1">
    <property type="protein sequence ID" value="ACRNAN_scaffold187.g31995.t1"/>
    <property type="gene ID" value="ACRNAN_scaffold187.g31995"/>
</dbReference>
<name>A0A914D425_9BILA</name>
<organism evidence="2 3">
    <name type="scientific">Acrobeloides nanus</name>
    <dbReference type="NCBI Taxonomy" id="290746"/>
    <lineage>
        <taxon>Eukaryota</taxon>
        <taxon>Metazoa</taxon>
        <taxon>Ecdysozoa</taxon>
        <taxon>Nematoda</taxon>
        <taxon>Chromadorea</taxon>
        <taxon>Rhabditida</taxon>
        <taxon>Tylenchina</taxon>
        <taxon>Cephalobomorpha</taxon>
        <taxon>Cephaloboidea</taxon>
        <taxon>Cephalobidae</taxon>
        <taxon>Acrobeloides</taxon>
    </lineage>
</organism>
<evidence type="ECO:0000313" key="2">
    <source>
        <dbReference type="Proteomes" id="UP000887540"/>
    </source>
</evidence>
<dbReference type="AlphaFoldDB" id="A0A914D425"/>
<keyword evidence="2" id="KW-1185">Reference proteome</keyword>
<dbReference type="InterPro" id="IPR000210">
    <property type="entry name" value="BTB/POZ_dom"/>
</dbReference>
<sequence>MVIDYSCKTPLRQFELIIEGRSLFVNQYFLAEISPYFYALCFSETFEESRQGRATLDDITYDDILELLNSICPDEDFGLGPRIDAKNFALLIHLSNRLLLMSLKQQLNEILKGDLQIFQMLSCSQMVEILFEAMVAQFSELAIVSLCKRISEYDESEVNKLINVLPAPYNKLMQEKVQKFRNCEEQRFNQTFVPRSSYNWNQFHMRLFF</sequence>
<dbReference type="Pfam" id="PF00651">
    <property type="entry name" value="BTB"/>
    <property type="match status" value="1"/>
</dbReference>
<feature type="domain" description="BTB" evidence="1">
    <location>
        <begin position="12"/>
        <end position="71"/>
    </location>
</feature>
<protein>
    <submittedName>
        <fullName evidence="3">BTB domain-containing protein</fullName>
    </submittedName>
</protein>
<evidence type="ECO:0000259" key="1">
    <source>
        <dbReference type="PROSITE" id="PS50097"/>
    </source>
</evidence>
<dbReference type="PANTHER" id="PTHR22744:SF17">
    <property type="entry name" value="BTB DOMAIN-CONTAINING PROTEIN"/>
    <property type="match status" value="1"/>
</dbReference>
<reference evidence="3" key="1">
    <citation type="submission" date="2022-11" db="UniProtKB">
        <authorList>
            <consortium name="WormBaseParasite"/>
        </authorList>
    </citation>
    <scope>IDENTIFICATION</scope>
</reference>
<dbReference type="InterPro" id="IPR011333">
    <property type="entry name" value="SKP1/BTB/POZ_sf"/>
</dbReference>
<dbReference type="Proteomes" id="UP000887540">
    <property type="component" value="Unplaced"/>
</dbReference>
<dbReference type="PROSITE" id="PS50097">
    <property type="entry name" value="BTB"/>
    <property type="match status" value="1"/>
</dbReference>